<feature type="region of interest" description="Disordered" evidence="6">
    <location>
        <begin position="182"/>
        <end position="263"/>
    </location>
</feature>
<protein>
    <submittedName>
        <fullName evidence="8">RNA exonuclease 3</fullName>
    </submittedName>
</protein>
<feature type="compositionally biased region" description="Basic and acidic residues" evidence="6">
    <location>
        <begin position="53"/>
        <end position="68"/>
    </location>
</feature>
<keyword evidence="3" id="KW-0378">Hydrolase</keyword>
<keyword evidence="4 8" id="KW-0269">Exonuclease</keyword>
<dbReference type="AlphaFoldDB" id="A0AAD5RU78"/>
<dbReference type="InterPro" id="IPR013520">
    <property type="entry name" value="Ribonucl_H"/>
</dbReference>
<dbReference type="Gene3D" id="3.30.420.10">
    <property type="entry name" value="Ribonuclease H-like superfamily/Ribonuclease H"/>
    <property type="match status" value="1"/>
</dbReference>
<keyword evidence="9" id="KW-1185">Reference proteome</keyword>
<dbReference type="SMART" id="SM00479">
    <property type="entry name" value="EXOIII"/>
    <property type="match status" value="1"/>
</dbReference>
<evidence type="ECO:0000256" key="4">
    <source>
        <dbReference type="ARBA" id="ARBA00022839"/>
    </source>
</evidence>
<feature type="compositionally biased region" description="Low complexity" evidence="6">
    <location>
        <begin position="225"/>
        <end position="237"/>
    </location>
</feature>
<dbReference type="GO" id="GO:0003676">
    <property type="term" value="F:nucleic acid binding"/>
    <property type="evidence" value="ECO:0007669"/>
    <property type="project" value="InterPro"/>
</dbReference>
<dbReference type="InterPro" id="IPR034922">
    <property type="entry name" value="REX1-like_exo"/>
</dbReference>
<evidence type="ECO:0000313" key="9">
    <source>
        <dbReference type="Proteomes" id="UP001201980"/>
    </source>
</evidence>
<organism evidence="8 9">
    <name type="scientific">Zalerion maritima</name>
    <dbReference type="NCBI Taxonomy" id="339359"/>
    <lineage>
        <taxon>Eukaryota</taxon>
        <taxon>Fungi</taxon>
        <taxon>Dikarya</taxon>
        <taxon>Ascomycota</taxon>
        <taxon>Pezizomycotina</taxon>
        <taxon>Sordariomycetes</taxon>
        <taxon>Lulworthiomycetidae</taxon>
        <taxon>Lulworthiales</taxon>
        <taxon>Lulworthiaceae</taxon>
        <taxon>Zalerion</taxon>
    </lineage>
</organism>
<dbReference type="GO" id="GO:0005634">
    <property type="term" value="C:nucleus"/>
    <property type="evidence" value="ECO:0007669"/>
    <property type="project" value="TreeGrafter"/>
</dbReference>
<sequence length="734" mass="80521">MSALGSFKSISCPKGTACPHVNCLFSHPGEGDNSRPHVIPEVAAPIITPDLPAQDHDGGPRKRQKTLDRSSSSAMASDNLMLRTMPQPAYKTSDGSMSTITSDGSNPGHVRDSLLEPEYDPSSPALARVPPSKDASQYRPANYVTSVSTHSTSLSPSAAKSPSYVGNALRGQSLALVPDTKVSLKSRISPPPLKRKLSSPNSPASKPKKQATQTPSSTKIQTHFSTPSSTPLSTPSLVIEKPKPKPKPKPRKPETLNPRLITPSPASHELRLKLLKLLHAEFARLNKDLKTKAKDEEKELVLSDQELIWRALDEEEQATKKGPIYTNVIKNRIMSYKRMTQITWIEEQRKLAVAQCSSKDAAPPNGKPVETGLTPAQEIDVAQRLLTPLKDLALHGYVPQVPDKDEVEKVRKGVEAAQGWEKCDRCNQRFQVFPGRHEETGQLASGGKCTFHPGKPYYPEQGSTRNDASRPVKRYRCCHEAIGDSVGCFTGDSHVFRAPDPKRLSTVLSFTETPENPGAEKGPAFCFDCEMGYTVYGSELIRLTVVSWPSGKVALDLLVQPKGEILDLNSRFSGVFPEDIANAERWNQPVLPPVDLTEPVDGIKKGFKIIKSPEAARDLFYSMISPSTILIGHGLENDLNVCRMVHPTVIDTILLFPHRNGLPMRNGLKALAQRHLGMQIQVDNGGQGHDSAEDARAAGELVRFKIKQEWTKMQDGGWKIVDGKLVEPRPKTKA</sequence>
<keyword evidence="5" id="KW-0175">Coiled coil</keyword>
<evidence type="ECO:0000256" key="3">
    <source>
        <dbReference type="ARBA" id="ARBA00022801"/>
    </source>
</evidence>
<comment type="caution">
    <text evidence="8">The sequence shown here is derived from an EMBL/GenBank/DDBJ whole genome shotgun (WGS) entry which is preliminary data.</text>
</comment>
<gene>
    <name evidence="8" type="ORF">MKZ38_008556</name>
</gene>
<feature type="coiled-coil region" evidence="5">
    <location>
        <begin position="279"/>
        <end position="306"/>
    </location>
</feature>
<keyword evidence="2" id="KW-0540">Nuclease</keyword>
<evidence type="ECO:0000256" key="2">
    <source>
        <dbReference type="ARBA" id="ARBA00022722"/>
    </source>
</evidence>
<dbReference type="Proteomes" id="UP001201980">
    <property type="component" value="Unassembled WGS sequence"/>
</dbReference>
<feature type="domain" description="Exonuclease" evidence="7">
    <location>
        <begin position="523"/>
        <end position="711"/>
    </location>
</feature>
<proteinExistence type="inferred from homology"/>
<dbReference type="PANTHER" id="PTHR12801">
    <property type="entry name" value="RNA EXONUCLEASE REXO1 / RECO3 FAMILY MEMBER-RELATED"/>
    <property type="match status" value="1"/>
</dbReference>
<evidence type="ECO:0000256" key="6">
    <source>
        <dbReference type="SAM" id="MobiDB-lite"/>
    </source>
</evidence>
<dbReference type="CDD" id="cd06145">
    <property type="entry name" value="REX1_like"/>
    <property type="match status" value="1"/>
</dbReference>
<feature type="compositionally biased region" description="Polar residues" evidence="6">
    <location>
        <begin position="93"/>
        <end position="105"/>
    </location>
</feature>
<name>A0AAD5RU78_9PEZI</name>
<dbReference type="EMBL" id="JAKWBI020000059">
    <property type="protein sequence ID" value="KAJ2904226.1"/>
    <property type="molecule type" value="Genomic_DNA"/>
</dbReference>
<evidence type="ECO:0000256" key="1">
    <source>
        <dbReference type="ARBA" id="ARBA00006357"/>
    </source>
</evidence>
<dbReference type="GO" id="GO:0004527">
    <property type="term" value="F:exonuclease activity"/>
    <property type="evidence" value="ECO:0007669"/>
    <property type="project" value="UniProtKB-KW"/>
</dbReference>
<evidence type="ECO:0000256" key="5">
    <source>
        <dbReference type="SAM" id="Coils"/>
    </source>
</evidence>
<reference evidence="8" key="1">
    <citation type="submission" date="2022-07" db="EMBL/GenBank/DDBJ databases">
        <title>Draft genome sequence of Zalerion maritima ATCC 34329, a (micro)plastics degrading marine fungus.</title>
        <authorList>
            <person name="Paco A."/>
            <person name="Goncalves M.F.M."/>
            <person name="Rocha-Santos T.A.P."/>
            <person name="Alves A."/>
        </authorList>
    </citation>
    <scope>NUCLEOTIDE SEQUENCE</scope>
    <source>
        <strain evidence="8">ATCC 34329</strain>
    </source>
</reference>
<comment type="similarity">
    <text evidence="1">Belongs to the REXO1/REXO3 family.</text>
</comment>
<dbReference type="InterPro" id="IPR047021">
    <property type="entry name" value="REXO1/3/4-like"/>
</dbReference>
<dbReference type="InterPro" id="IPR036397">
    <property type="entry name" value="RNaseH_sf"/>
</dbReference>
<feature type="compositionally biased region" description="Polar residues" evidence="6">
    <location>
        <begin position="210"/>
        <end position="224"/>
    </location>
</feature>
<accession>A0AAD5RU78</accession>
<dbReference type="InterPro" id="IPR012337">
    <property type="entry name" value="RNaseH-like_sf"/>
</dbReference>
<dbReference type="SUPFAM" id="SSF53098">
    <property type="entry name" value="Ribonuclease H-like"/>
    <property type="match status" value="1"/>
</dbReference>
<evidence type="ECO:0000259" key="7">
    <source>
        <dbReference type="SMART" id="SM00479"/>
    </source>
</evidence>
<feature type="region of interest" description="Disordered" evidence="6">
    <location>
        <begin position="46"/>
        <end position="139"/>
    </location>
</feature>
<dbReference type="PANTHER" id="PTHR12801:SF112">
    <property type="entry name" value="RNA EXONUCLEASE 3"/>
    <property type="match status" value="1"/>
</dbReference>
<evidence type="ECO:0000313" key="8">
    <source>
        <dbReference type="EMBL" id="KAJ2904226.1"/>
    </source>
</evidence>